<evidence type="ECO:0000313" key="3">
    <source>
        <dbReference type="Proteomes" id="UP000714420"/>
    </source>
</evidence>
<feature type="chain" id="PRO_5046011189" evidence="1">
    <location>
        <begin position="23"/>
        <end position="199"/>
    </location>
</feature>
<organism evidence="2 3">
    <name type="scientific">Xylanibacter muris</name>
    <dbReference type="NCBI Taxonomy" id="2736290"/>
    <lineage>
        <taxon>Bacteria</taxon>
        <taxon>Pseudomonadati</taxon>
        <taxon>Bacteroidota</taxon>
        <taxon>Bacteroidia</taxon>
        <taxon>Bacteroidales</taxon>
        <taxon>Prevotellaceae</taxon>
        <taxon>Xylanibacter</taxon>
    </lineage>
</organism>
<evidence type="ECO:0000313" key="2">
    <source>
        <dbReference type="EMBL" id="NPD92840.1"/>
    </source>
</evidence>
<feature type="signal peptide" evidence="1">
    <location>
        <begin position="1"/>
        <end position="22"/>
    </location>
</feature>
<reference evidence="2 3" key="1">
    <citation type="submission" date="2020-05" db="EMBL/GenBank/DDBJ databases">
        <title>Distinct polysaccharide utilization as determinants for interspecies competition between intestinal Prevotella spp.</title>
        <authorList>
            <person name="Galvez E.J.C."/>
            <person name="Iljazovic A."/>
            <person name="Strowig T."/>
        </authorList>
    </citation>
    <scope>NUCLEOTIDE SEQUENCE [LARGE SCALE GENOMIC DNA]</scope>
    <source>
        <strain evidence="2 3">PMUR</strain>
    </source>
</reference>
<proteinExistence type="predicted"/>
<accession>A0ABX2ANX4</accession>
<comment type="caution">
    <text evidence="2">The sequence shown here is derived from an EMBL/GenBank/DDBJ whole genome shotgun (WGS) entry which is preliminary data.</text>
</comment>
<dbReference type="EMBL" id="JABKKF010000011">
    <property type="protein sequence ID" value="NPD92840.1"/>
    <property type="molecule type" value="Genomic_DNA"/>
</dbReference>
<keyword evidence="3" id="KW-1185">Reference proteome</keyword>
<gene>
    <name evidence="2" type="ORF">HPS56_10890</name>
</gene>
<evidence type="ECO:0000256" key="1">
    <source>
        <dbReference type="SAM" id="SignalP"/>
    </source>
</evidence>
<dbReference type="Proteomes" id="UP000714420">
    <property type="component" value="Unassembled WGS sequence"/>
</dbReference>
<keyword evidence="1" id="KW-0732">Signal</keyword>
<sequence length="199" mass="23122">MKTLYRIALVFVLSAFATTSFAQQDIEEMIKLRAAEKVKQMCDNIESMANPKNSPKERNKYKGKAVRLFIANCEQYEEDGRLKKGVEMEITSTYRPKPRRRLMKDYFTGLMNMRYSTVKIESSDIHDIQMSKLRQIDDNTFVCTAVFIQVFVGYIDGKPVYSDRTKKSVKCYVLREETMDGNEYVVKLGDTKALDTERL</sequence>
<dbReference type="RefSeq" id="WP_172276385.1">
    <property type="nucleotide sequence ID" value="NZ_CASGMU010000011.1"/>
</dbReference>
<name>A0ABX2ANX4_9BACT</name>
<protein>
    <submittedName>
        <fullName evidence="2">Uncharacterized protein</fullName>
    </submittedName>
</protein>